<keyword evidence="3" id="KW-1185">Reference proteome</keyword>
<name>A0A550BSB1_9AGAR</name>
<dbReference type="Proteomes" id="UP000320762">
    <property type="component" value="Unassembled WGS sequence"/>
</dbReference>
<dbReference type="STRING" id="97359.A0A550BSB1"/>
<feature type="compositionally biased region" description="Polar residues" evidence="1">
    <location>
        <begin position="119"/>
        <end position="128"/>
    </location>
</feature>
<dbReference type="AlphaFoldDB" id="A0A550BSB1"/>
<gene>
    <name evidence="2" type="ORF">BD626DRAFT_527092</name>
</gene>
<organism evidence="2 3">
    <name type="scientific">Schizophyllum amplum</name>
    <dbReference type="NCBI Taxonomy" id="97359"/>
    <lineage>
        <taxon>Eukaryota</taxon>
        <taxon>Fungi</taxon>
        <taxon>Dikarya</taxon>
        <taxon>Basidiomycota</taxon>
        <taxon>Agaricomycotina</taxon>
        <taxon>Agaricomycetes</taxon>
        <taxon>Agaricomycetidae</taxon>
        <taxon>Agaricales</taxon>
        <taxon>Schizophyllaceae</taxon>
        <taxon>Schizophyllum</taxon>
    </lineage>
</organism>
<dbReference type="EMBL" id="VDMD01000151">
    <property type="protein sequence ID" value="TRM55422.1"/>
    <property type="molecule type" value="Genomic_DNA"/>
</dbReference>
<reference evidence="2 3" key="1">
    <citation type="journal article" date="2019" name="New Phytol.">
        <title>Comparative genomics reveals unique wood-decay strategies and fruiting body development in the Schizophyllaceae.</title>
        <authorList>
            <person name="Almasi E."/>
            <person name="Sahu N."/>
            <person name="Krizsan K."/>
            <person name="Balint B."/>
            <person name="Kovacs G.M."/>
            <person name="Kiss B."/>
            <person name="Cseklye J."/>
            <person name="Drula E."/>
            <person name="Henrissat B."/>
            <person name="Nagy I."/>
            <person name="Chovatia M."/>
            <person name="Adam C."/>
            <person name="LaButti K."/>
            <person name="Lipzen A."/>
            <person name="Riley R."/>
            <person name="Grigoriev I.V."/>
            <person name="Nagy L.G."/>
        </authorList>
    </citation>
    <scope>NUCLEOTIDE SEQUENCE [LARGE SCALE GENOMIC DNA]</scope>
    <source>
        <strain evidence="2 3">NL-1724</strain>
    </source>
</reference>
<evidence type="ECO:0000256" key="1">
    <source>
        <dbReference type="SAM" id="MobiDB-lite"/>
    </source>
</evidence>
<evidence type="ECO:0000313" key="3">
    <source>
        <dbReference type="Proteomes" id="UP000320762"/>
    </source>
</evidence>
<protein>
    <submittedName>
        <fullName evidence="2">Uncharacterized protein</fullName>
    </submittedName>
</protein>
<accession>A0A550BSB1</accession>
<sequence>MSSYSSLNGDSTLRRTNSTTLRRTSSTTHEPHPLQRPHVRHRHRHRLAPSPVLSLIAPSCLCSPPPPPPPAGNTLQRRVFALSHKQKAWTLRLAAEAAVSVLSVDSIIMSKPAGGPKVPQQSGNWDEE</sequence>
<feature type="compositionally biased region" description="Low complexity" evidence="1">
    <location>
        <begin position="14"/>
        <end position="28"/>
    </location>
</feature>
<feature type="region of interest" description="Disordered" evidence="1">
    <location>
        <begin position="1"/>
        <end position="44"/>
    </location>
</feature>
<feature type="compositionally biased region" description="Basic residues" evidence="1">
    <location>
        <begin position="35"/>
        <end position="44"/>
    </location>
</feature>
<proteinExistence type="predicted"/>
<feature type="compositionally biased region" description="Polar residues" evidence="1">
    <location>
        <begin position="1"/>
        <end position="10"/>
    </location>
</feature>
<comment type="caution">
    <text evidence="2">The sequence shown here is derived from an EMBL/GenBank/DDBJ whole genome shotgun (WGS) entry which is preliminary data.</text>
</comment>
<evidence type="ECO:0000313" key="2">
    <source>
        <dbReference type="EMBL" id="TRM55422.1"/>
    </source>
</evidence>
<feature type="region of interest" description="Disordered" evidence="1">
    <location>
        <begin position="109"/>
        <end position="128"/>
    </location>
</feature>